<protein>
    <submittedName>
        <fullName evidence="1">12946_t:CDS:1</fullName>
    </submittedName>
</protein>
<name>A0ACA9M054_9GLOM</name>
<organism evidence="1 2">
    <name type="scientific">Acaulospora colombiana</name>
    <dbReference type="NCBI Taxonomy" id="27376"/>
    <lineage>
        <taxon>Eukaryota</taxon>
        <taxon>Fungi</taxon>
        <taxon>Fungi incertae sedis</taxon>
        <taxon>Mucoromycota</taxon>
        <taxon>Glomeromycotina</taxon>
        <taxon>Glomeromycetes</taxon>
        <taxon>Diversisporales</taxon>
        <taxon>Acaulosporaceae</taxon>
        <taxon>Acaulospora</taxon>
    </lineage>
</organism>
<reference evidence="1" key="1">
    <citation type="submission" date="2021-06" db="EMBL/GenBank/DDBJ databases">
        <authorList>
            <person name="Kallberg Y."/>
            <person name="Tangrot J."/>
            <person name="Rosling A."/>
        </authorList>
    </citation>
    <scope>NUCLEOTIDE SEQUENCE</scope>
    <source>
        <strain evidence="1">CL356</strain>
    </source>
</reference>
<gene>
    <name evidence="1" type="ORF">ACOLOM_LOCUS4905</name>
</gene>
<comment type="caution">
    <text evidence="1">The sequence shown here is derived from an EMBL/GenBank/DDBJ whole genome shotgun (WGS) entry which is preliminary data.</text>
</comment>
<evidence type="ECO:0000313" key="2">
    <source>
        <dbReference type="Proteomes" id="UP000789525"/>
    </source>
</evidence>
<dbReference type="Proteomes" id="UP000789525">
    <property type="component" value="Unassembled WGS sequence"/>
</dbReference>
<evidence type="ECO:0000313" key="1">
    <source>
        <dbReference type="EMBL" id="CAG8552370.1"/>
    </source>
</evidence>
<accession>A0ACA9M054</accession>
<sequence length="1160" mass="124907">MLEAIFVRVNTAGLESDGPIRQRRRFNVLTGYHLGEEYWNNMMNIIPRIEHKMLTSNSRLKSQMASGRLGKRRSAGDINQHRLSKTPYGLLYPTKLPTFHYLLLFGASGGPPPVQTLDVTASKYYALYASPNSSTLVNVNPTMAQSSSSGIPIDVEEAVRTAGYTISTDDSPSQLSFPSKQPTTVIANTTSSPSRRIVKTVTQSTTSLPRSVIVTHVEGDNASSIHDLQQDIQSIRSRTFSGQSGASVLSAQLANNAAISNGIYGWSSTTSFVDNAHEGQRSVVSLAVPYSPAGKAQSVTSTSVANLVHDENNNAALPDGFIRKHTVSTTSSRVETKSLAPSHTSSTRYSVVVSGGDAPAGNSIMKKQVFSTSSRSLVSVTSQTSRVVVKGSSSQANNSAVISGEGGAHCSTTDLVSTQTRTRLDSESAPSEHEENSVVVSKGGQNGNLFVTKNVSGMKSTTSVVTTTSVDSHGANRSTTNVVSTSQGRSRRVSTESAPEEIVSTDITKANNSSCVNLSERSRRDSVESAPSELGEHVQDVVVPSKRQSTTSTKAPVKRSSYIAPPECTTPHRSATATPTKERPHHTRSGSAESAPSDLDHIPDAVPKPTKRQSTLGAQPPSKRSSYIAPTPRSNTPQRSATATPTQGRSYPVRSESPDSAPSDLDHVPDVAPGSKNPYKRTSVNAPKTDAAADDSYSTNRRGGFGIHRSNTVDDATNRNVPRRDSTDSAESAPSELDHAQGVPVATSRPPSKRQSLVPVADSKDVYGRRTPQRSATSVVPPEPCHEKSDSIHSAPSELDHAQAGTAYGNKSDRRVSRSPVPVNDPPVRGYSIDSVKSPFEEHCEPQPTSKPNAELPSDQPRYVPFAFEREPPVETKNIPTKPAVAPVKHGRTISMESIDLAPSRPNPPKRTRTLDPTCEEPPTRQSMESARSAPSQLGHGTTPAVPYEMYQHRLPSSASQGVFVKPKPSKARRSHKTRCWINLWILLAYITGAIFALGHHLFLASIHQKDVLLYSQFWVKNLSNAFSQAVSITLGFAVTLCITEGVWKAIRAGKTDSEVTSDLFALPSGTSIFAFMKRRWKFTWIILVFLAVVYNLLAFVSMFAPNALSVGPRDITSDVPVPNLNLSAVPAENGSNGWSTLMRHQITTPVADNWNVPAL</sequence>
<proteinExistence type="predicted"/>
<dbReference type="EMBL" id="CAJVPT010008481">
    <property type="protein sequence ID" value="CAG8552370.1"/>
    <property type="molecule type" value="Genomic_DNA"/>
</dbReference>
<feature type="non-terminal residue" evidence="1">
    <location>
        <position position="1160"/>
    </location>
</feature>
<keyword evidence="2" id="KW-1185">Reference proteome</keyword>